<proteinExistence type="predicted"/>
<dbReference type="EMBL" id="JASCZI010152864">
    <property type="protein sequence ID" value="MED6176775.1"/>
    <property type="molecule type" value="Genomic_DNA"/>
</dbReference>
<dbReference type="Proteomes" id="UP001341840">
    <property type="component" value="Unassembled WGS sequence"/>
</dbReference>
<keyword evidence="3" id="KW-1185">Reference proteome</keyword>
<protein>
    <submittedName>
        <fullName evidence="2">Uncharacterized protein</fullName>
    </submittedName>
</protein>
<organism evidence="2 3">
    <name type="scientific">Stylosanthes scabra</name>
    <dbReference type="NCBI Taxonomy" id="79078"/>
    <lineage>
        <taxon>Eukaryota</taxon>
        <taxon>Viridiplantae</taxon>
        <taxon>Streptophyta</taxon>
        <taxon>Embryophyta</taxon>
        <taxon>Tracheophyta</taxon>
        <taxon>Spermatophyta</taxon>
        <taxon>Magnoliopsida</taxon>
        <taxon>eudicotyledons</taxon>
        <taxon>Gunneridae</taxon>
        <taxon>Pentapetalae</taxon>
        <taxon>rosids</taxon>
        <taxon>fabids</taxon>
        <taxon>Fabales</taxon>
        <taxon>Fabaceae</taxon>
        <taxon>Papilionoideae</taxon>
        <taxon>50 kb inversion clade</taxon>
        <taxon>dalbergioids sensu lato</taxon>
        <taxon>Dalbergieae</taxon>
        <taxon>Pterocarpus clade</taxon>
        <taxon>Stylosanthes</taxon>
    </lineage>
</organism>
<name>A0ABU6VT38_9FABA</name>
<sequence length="143" mass="15493">MPRRSLQEMNPLPAELPADFCMILAVFEVTGGFTGGFFPPVKMAVIPPESIGVGCVKRRLQHKAASTAMVGTSERWCGPMVLPEGWVTGCLPFFSHTLNNKVGGEKRREIGLGTVEDNHAKTDSSSYSAASMAERRRRRGGVA</sequence>
<feature type="region of interest" description="Disordered" evidence="1">
    <location>
        <begin position="117"/>
        <end position="143"/>
    </location>
</feature>
<reference evidence="2 3" key="1">
    <citation type="journal article" date="2023" name="Plants (Basel)">
        <title>Bridging the Gap: Combining Genomics and Transcriptomics Approaches to Understand Stylosanthes scabra, an Orphan Legume from the Brazilian Caatinga.</title>
        <authorList>
            <person name="Ferreira-Neto J.R.C."/>
            <person name="da Silva M.D."/>
            <person name="Binneck E."/>
            <person name="de Melo N.F."/>
            <person name="da Silva R.H."/>
            <person name="de Melo A.L.T.M."/>
            <person name="Pandolfi V."/>
            <person name="Bustamante F.O."/>
            <person name="Brasileiro-Vidal A.C."/>
            <person name="Benko-Iseppon A.M."/>
        </authorList>
    </citation>
    <scope>NUCLEOTIDE SEQUENCE [LARGE SCALE GENOMIC DNA]</scope>
    <source>
        <tissue evidence="2">Leaves</tissue>
    </source>
</reference>
<evidence type="ECO:0000313" key="2">
    <source>
        <dbReference type="EMBL" id="MED6176775.1"/>
    </source>
</evidence>
<evidence type="ECO:0000256" key="1">
    <source>
        <dbReference type="SAM" id="MobiDB-lite"/>
    </source>
</evidence>
<evidence type="ECO:0000313" key="3">
    <source>
        <dbReference type="Proteomes" id="UP001341840"/>
    </source>
</evidence>
<accession>A0ABU6VT38</accession>
<comment type="caution">
    <text evidence="2">The sequence shown here is derived from an EMBL/GenBank/DDBJ whole genome shotgun (WGS) entry which is preliminary data.</text>
</comment>
<gene>
    <name evidence="2" type="ORF">PIB30_091501</name>
</gene>